<sequence>MIKNILVAAAFGVAAFGAQANEIANGDFESSSSATGSYCYGSNCTVADWSAPLLIAANSGPWGDPSATAGAIGLGNWVAGIQNNGVLSSDFDFVAGHTYTVTWDDAGRSGYWTHSYDVTAGGASFAEYTTLAGQAWSEHSVSFTASSDAALTFAGVNTVDGTSFIDNVTVTTTAVPEPTSLLMMAAATLGLLAWRRRTQA</sequence>
<dbReference type="InterPro" id="IPR013424">
    <property type="entry name" value="Ice-binding_C"/>
</dbReference>
<dbReference type="NCBIfam" id="TIGR02595">
    <property type="entry name" value="PEP_CTERM"/>
    <property type="match status" value="1"/>
</dbReference>
<evidence type="ECO:0000256" key="1">
    <source>
        <dbReference type="SAM" id="SignalP"/>
    </source>
</evidence>
<name>A0A9X2BZX0_9BURK</name>
<dbReference type="Proteomes" id="UP001139353">
    <property type="component" value="Unassembled WGS sequence"/>
</dbReference>
<comment type="caution">
    <text evidence="3">The sequence shown here is derived from an EMBL/GenBank/DDBJ whole genome shotgun (WGS) entry which is preliminary data.</text>
</comment>
<feature type="domain" description="Ice-binding protein C-terminal" evidence="2">
    <location>
        <begin position="174"/>
        <end position="197"/>
    </location>
</feature>
<proteinExistence type="predicted"/>
<evidence type="ECO:0000313" key="3">
    <source>
        <dbReference type="EMBL" id="MCK9685801.1"/>
    </source>
</evidence>
<feature type="signal peptide" evidence="1">
    <location>
        <begin position="1"/>
        <end position="20"/>
    </location>
</feature>
<organism evidence="3 4">
    <name type="scientific">Scleromatobacter humisilvae</name>
    <dbReference type="NCBI Taxonomy" id="2897159"/>
    <lineage>
        <taxon>Bacteria</taxon>
        <taxon>Pseudomonadati</taxon>
        <taxon>Pseudomonadota</taxon>
        <taxon>Betaproteobacteria</taxon>
        <taxon>Burkholderiales</taxon>
        <taxon>Sphaerotilaceae</taxon>
        <taxon>Scleromatobacter</taxon>
    </lineage>
</organism>
<keyword evidence="4" id="KW-1185">Reference proteome</keyword>
<keyword evidence="1" id="KW-0732">Signal</keyword>
<dbReference type="EMBL" id="JAJLJH010000001">
    <property type="protein sequence ID" value="MCK9685801.1"/>
    <property type="molecule type" value="Genomic_DNA"/>
</dbReference>
<dbReference type="Gene3D" id="2.60.120.260">
    <property type="entry name" value="Galactose-binding domain-like"/>
    <property type="match status" value="1"/>
</dbReference>
<protein>
    <submittedName>
        <fullName evidence="3">PEP-CTERM sorting domain-containing protein</fullName>
    </submittedName>
</protein>
<dbReference type="AlphaFoldDB" id="A0A9X2BZX0"/>
<dbReference type="RefSeq" id="WP_275681793.1">
    <property type="nucleotide sequence ID" value="NZ_JAJLJH010000001.1"/>
</dbReference>
<gene>
    <name evidence="3" type="ORF">LPC04_08785</name>
</gene>
<dbReference type="Pfam" id="PF07589">
    <property type="entry name" value="PEP-CTERM"/>
    <property type="match status" value="1"/>
</dbReference>
<accession>A0A9X2BZX0</accession>
<evidence type="ECO:0000259" key="2">
    <source>
        <dbReference type="Pfam" id="PF07589"/>
    </source>
</evidence>
<feature type="chain" id="PRO_5040967740" evidence="1">
    <location>
        <begin position="21"/>
        <end position="200"/>
    </location>
</feature>
<reference evidence="3" key="1">
    <citation type="submission" date="2021-11" db="EMBL/GenBank/DDBJ databases">
        <title>BS-T2-15 a new species belonging to the Comamonadaceae family isolated from the soil of a French oak forest.</title>
        <authorList>
            <person name="Mieszkin S."/>
            <person name="Alain K."/>
        </authorList>
    </citation>
    <scope>NUCLEOTIDE SEQUENCE</scope>
    <source>
        <strain evidence="3">BS-T2-15</strain>
    </source>
</reference>
<evidence type="ECO:0000313" key="4">
    <source>
        <dbReference type="Proteomes" id="UP001139353"/>
    </source>
</evidence>